<evidence type="ECO:0000259" key="4">
    <source>
        <dbReference type="SMART" id="SM00322"/>
    </source>
</evidence>
<reference evidence="6" key="1">
    <citation type="journal article" date="2019" name="Gigascience">
        <title>De novo genome assembly of the endangered Acer yangbiense, a plant species with extremely small populations endemic to Yunnan Province, China.</title>
        <authorList>
            <person name="Yang J."/>
            <person name="Wariss H.M."/>
            <person name="Tao L."/>
            <person name="Zhang R."/>
            <person name="Yun Q."/>
            <person name="Hollingsworth P."/>
            <person name="Dao Z."/>
            <person name="Luo G."/>
            <person name="Guo H."/>
            <person name="Ma Y."/>
            <person name="Sun W."/>
        </authorList>
    </citation>
    <scope>NUCLEOTIDE SEQUENCE [LARGE SCALE GENOMIC DNA]</scope>
    <source>
        <strain evidence="6">cv. Malutang</strain>
    </source>
</reference>
<comment type="caution">
    <text evidence="5">The sequence shown here is derived from an EMBL/GenBank/DDBJ whole genome shotgun (WGS) entry which is preliminary data.</text>
</comment>
<dbReference type="InterPro" id="IPR004087">
    <property type="entry name" value="KH_dom"/>
</dbReference>
<gene>
    <name evidence="5" type="ORF">EZV62_012545</name>
</gene>
<organism evidence="5 6">
    <name type="scientific">Acer yangbiense</name>
    <dbReference type="NCBI Taxonomy" id="1000413"/>
    <lineage>
        <taxon>Eukaryota</taxon>
        <taxon>Viridiplantae</taxon>
        <taxon>Streptophyta</taxon>
        <taxon>Embryophyta</taxon>
        <taxon>Tracheophyta</taxon>
        <taxon>Spermatophyta</taxon>
        <taxon>Magnoliopsida</taxon>
        <taxon>eudicotyledons</taxon>
        <taxon>Gunneridae</taxon>
        <taxon>Pentapetalae</taxon>
        <taxon>rosids</taxon>
        <taxon>malvids</taxon>
        <taxon>Sapindales</taxon>
        <taxon>Sapindaceae</taxon>
        <taxon>Hippocastanoideae</taxon>
        <taxon>Acereae</taxon>
        <taxon>Acer</taxon>
    </lineage>
</organism>
<evidence type="ECO:0000313" key="5">
    <source>
        <dbReference type="EMBL" id="TXG61182.1"/>
    </source>
</evidence>
<feature type="domain" description="K Homology" evidence="4">
    <location>
        <begin position="228"/>
        <end position="302"/>
    </location>
</feature>
<feature type="compositionally biased region" description="Low complexity" evidence="3">
    <location>
        <begin position="22"/>
        <end position="38"/>
    </location>
</feature>
<feature type="compositionally biased region" description="Pro residues" evidence="3">
    <location>
        <begin position="39"/>
        <end position="60"/>
    </location>
</feature>
<evidence type="ECO:0000256" key="1">
    <source>
        <dbReference type="ARBA" id="ARBA00022737"/>
    </source>
</evidence>
<feature type="compositionally biased region" description="Low complexity" evidence="3">
    <location>
        <begin position="647"/>
        <end position="658"/>
    </location>
</feature>
<dbReference type="Pfam" id="PF00013">
    <property type="entry name" value="KH_1"/>
    <property type="match status" value="2"/>
</dbReference>
<feature type="compositionally biased region" description="Gly residues" evidence="3">
    <location>
        <begin position="620"/>
        <end position="629"/>
    </location>
</feature>
<feature type="region of interest" description="Disordered" evidence="3">
    <location>
        <begin position="86"/>
        <end position="114"/>
    </location>
</feature>
<dbReference type="InterPro" id="IPR036612">
    <property type="entry name" value="KH_dom_type_1_sf"/>
</dbReference>
<dbReference type="OrthoDB" id="5204190at2759"/>
<keyword evidence="6" id="KW-1185">Reference proteome</keyword>
<keyword evidence="2" id="KW-0694">RNA-binding</keyword>
<feature type="domain" description="K Homology" evidence="4">
    <location>
        <begin position="136"/>
        <end position="209"/>
    </location>
</feature>
<dbReference type="EMBL" id="VAHF01000005">
    <property type="protein sequence ID" value="TXG61182.1"/>
    <property type="molecule type" value="Genomic_DNA"/>
</dbReference>
<feature type="compositionally biased region" description="Polar residues" evidence="3">
    <location>
        <begin position="368"/>
        <end position="394"/>
    </location>
</feature>
<dbReference type="SMART" id="SM00322">
    <property type="entry name" value="KH"/>
    <property type="match status" value="2"/>
</dbReference>
<dbReference type="FunFam" id="3.30.1370.10:FF:000093">
    <property type="entry name" value="KH domain-containing protein"/>
    <property type="match status" value="1"/>
</dbReference>
<dbReference type="GO" id="GO:0003723">
    <property type="term" value="F:RNA binding"/>
    <property type="evidence" value="ECO:0007669"/>
    <property type="project" value="UniProtKB-UniRule"/>
</dbReference>
<dbReference type="Gene3D" id="3.30.1370.10">
    <property type="entry name" value="K Homology domain, type 1"/>
    <property type="match status" value="2"/>
</dbReference>
<feature type="region of interest" description="Disordered" evidence="3">
    <location>
        <begin position="1"/>
        <end position="67"/>
    </location>
</feature>
<keyword evidence="1" id="KW-0677">Repeat</keyword>
<feature type="compositionally biased region" description="Polar residues" evidence="3">
    <location>
        <begin position="659"/>
        <end position="674"/>
    </location>
</feature>
<accession>A0A5C7HYC1</accession>
<proteinExistence type="predicted"/>
<feature type="compositionally biased region" description="Low complexity" evidence="3">
    <location>
        <begin position="604"/>
        <end position="619"/>
    </location>
</feature>
<name>A0A5C7HYC1_9ROSI</name>
<dbReference type="SUPFAM" id="SSF54791">
    <property type="entry name" value="Eukaryotic type KH-domain (KH-domain type I)"/>
    <property type="match status" value="2"/>
</dbReference>
<dbReference type="CDD" id="cd00105">
    <property type="entry name" value="KH-I"/>
    <property type="match status" value="1"/>
</dbReference>
<feature type="compositionally biased region" description="Low complexity" evidence="3">
    <location>
        <begin position="402"/>
        <end position="418"/>
    </location>
</feature>
<feature type="region of interest" description="Disordered" evidence="3">
    <location>
        <begin position="312"/>
        <end position="674"/>
    </location>
</feature>
<evidence type="ECO:0000313" key="6">
    <source>
        <dbReference type="Proteomes" id="UP000323000"/>
    </source>
</evidence>
<sequence>MAEEPQYSSDSTTNKRKYEDQSTPPSSGPRRPTGFSSAPPMPAAPDSVPPPSYNNVPPPVDDFQAAKRRAEMIAARLLNSAPVDVKRPRVENGSGGFDSADKGFSSPPSDLKPSPVPSAIPVSYGGGGGGGGYQGIGTSKKIEIPNMRVGVIIGKGGETIKYLQLQSGAKIQVTRDTEADLNSPCRVVELMGTSEQISKAEQLINDVLAEAETGGSGIVARRITGQAGSDNFVMRIPNNKVGLVIGKGGETIKNMQARTGARIQVIPLHLPPGDTSTERTVQIDGTSEQIESAKQLVNEVISENRIRNPAMAGGYPQAGYQARPPSNWGTPGAPPMQQPGYGGYQSGAYPGPSPQYNMSQPAYAGYPSQPTSGGYSASWDQTSVPPAQQTTQGSGYDYYSNQQQPSQQPQAPAGSAAAVDSTGYGYGQPQASGYTQDGYGGYHAPQSGYGQPTSYDQQQGYNSAPSYGNVTSSTQEGQTPAYAAQGDSTQAPPPVQPSSMGQQGYGTGQQPSPNPSSYPAQGATQAGYGIPPTSQGGYGNQPPAQSGYPGYGPPQTQKPLANPPVYGQTQQSPGTAGGYGQPGYPHSQPPTSGYAQPDSGAQRAPPSSYGAAAAAAQPGYGAGTYGGQAGYSQGPASYNYGGGYSQAAYPADGNGAAATQTVQQSGVTTKSPQS</sequence>
<evidence type="ECO:0000256" key="2">
    <source>
        <dbReference type="PROSITE-ProRule" id="PRU00117"/>
    </source>
</evidence>
<protein>
    <recommendedName>
        <fullName evidence="4">K Homology domain-containing protein</fullName>
    </recommendedName>
</protein>
<dbReference type="PROSITE" id="PS50084">
    <property type="entry name" value="KH_TYPE_1"/>
    <property type="match status" value="2"/>
</dbReference>
<dbReference type="InterPro" id="IPR004088">
    <property type="entry name" value="KH_dom_type_1"/>
</dbReference>
<dbReference type="PANTHER" id="PTHR10288">
    <property type="entry name" value="KH DOMAIN CONTAINING RNA BINDING PROTEIN"/>
    <property type="match status" value="1"/>
</dbReference>
<dbReference type="Proteomes" id="UP000323000">
    <property type="component" value="Chromosome 5"/>
</dbReference>
<feature type="compositionally biased region" description="Polar residues" evidence="3">
    <location>
        <begin position="497"/>
        <end position="524"/>
    </location>
</feature>
<dbReference type="AlphaFoldDB" id="A0A5C7HYC1"/>
<feature type="compositionally biased region" description="Polar residues" evidence="3">
    <location>
        <begin position="448"/>
        <end position="478"/>
    </location>
</feature>
<feature type="compositionally biased region" description="Polar residues" evidence="3">
    <location>
        <begin position="1"/>
        <end position="12"/>
    </location>
</feature>
<evidence type="ECO:0000256" key="3">
    <source>
        <dbReference type="SAM" id="MobiDB-lite"/>
    </source>
</evidence>